<evidence type="ECO:0000313" key="10">
    <source>
        <dbReference type="Proteomes" id="UP000003656"/>
    </source>
</evidence>
<dbReference type="EMBL" id="ABXB03000001">
    <property type="protein sequence ID" value="EFA23862.1"/>
    <property type="molecule type" value="Genomic_DNA"/>
</dbReference>
<dbReference type="AlphaFoldDB" id="D1NT60"/>
<evidence type="ECO:0000256" key="1">
    <source>
        <dbReference type="ARBA" id="ARBA00022679"/>
    </source>
</evidence>
<evidence type="ECO:0000256" key="5">
    <source>
        <dbReference type="ARBA" id="ARBA00034531"/>
    </source>
</evidence>
<evidence type="ECO:0000259" key="8">
    <source>
        <dbReference type="PROSITE" id="PS51459"/>
    </source>
</evidence>
<dbReference type="Gene3D" id="1.10.3290.10">
    <property type="entry name" value="Fido-like domain"/>
    <property type="match status" value="1"/>
</dbReference>
<dbReference type="GO" id="GO:0005524">
    <property type="term" value="F:ATP binding"/>
    <property type="evidence" value="ECO:0007669"/>
    <property type="project" value="UniProtKB-KW"/>
</dbReference>
<name>D1NT60_9BIFI</name>
<gene>
    <name evidence="9" type="ORF">BIFGAL_02971</name>
</gene>
<comment type="catalytic activity">
    <reaction evidence="6">
        <text>L-threonyl-[protein] + ATP = 3-O-(5'-adenylyl)-L-threonyl-[protein] + diphosphate</text>
        <dbReference type="Rhea" id="RHEA:54292"/>
        <dbReference type="Rhea" id="RHEA-COMP:11060"/>
        <dbReference type="Rhea" id="RHEA-COMP:13847"/>
        <dbReference type="ChEBI" id="CHEBI:30013"/>
        <dbReference type="ChEBI" id="CHEBI:30616"/>
        <dbReference type="ChEBI" id="CHEBI:33019"/>
        <dbReference type="ChEBI" id="CHEBI:138113"/>
        <dbReference type="EC" id="2.7.7.108"/>
    </reaction>
</comment>
<evidence type="ECO:0000256" key="6">
    <source>
        <dbReference type="ARBA" id="ARBA00047939"/>
    </source>
</evidence>
<feature type="domain" description="Fido" evidence="8">
    <location>
        <begin position="76"/>
        <end position="220"/>
    </location>
</feature>
<dbReference type="InterPro" id="IPR036597">
    <property type="entry name" value="Fido-like_dom_sf"/>
</dbReference>
<dbReference type="EC" id="2.7.7.108" evidence="5"/>
<accession>D1NT60</accession>
<dbReference type="GO" id="GO:0070733">
    <property type="term" value="F:AMPylase activity"/>
    <property type="evidence" value="ECO:0007669"/>
    <property type="project" value="UniProtKB-EC"/>
</dbReference>
<keyword evidence="3" id="KW-0547">Nucleotide-binding</keyword>
<evidence type="ECO:0000256" key="3">
    <source>
        <dbReference type="ARBA" id="ARBA00022741"/>
    </source>
</evidence>
<dbReference type="InterPro" id="IPR003812">
    <property type="entry name" value="Fido"/>
</dbReference>
<keyword evidence="2" id="KW-0548">Nucleotidyltransferase</keyword>
<dbReference type="PROSITE" id="PS51459">
    <property type="entry name" value="FIDO"/>
    <property type="match status" value="1"/>
</dbReference>
<dbReference type="PANTHER" id="PTHR39560:SF1">
    <property type="entry name" value="PROTEIN ADENYLYLTRANSFERASE FIC-RELATED"/>
    <property type="match status" value="1"/>
</dbReference>
<dbReference type="PANTHER" id="PTHR39560">
    <property type="entry name" value="PROTEIN ADENYLYLTRANSFERASE FIC-RELATED"/>
    <property type="match status" value="1"/>
</dbReference>
<proteinExistence type="predicted"/>
<dbReference type="Pfam" id="PF02661">
    <property type="entry name" value="Fic"/>
    <property type="match status" value="1"/>
</dbReference>
<keyword evidence="4" id="KW-0067">ATP-binding</keyword>
<dbReference type="eggNOG" id="COG2184">
    <property type="taxonomic scope" value="Bacteria"/>
</dbReference>
<evidence type="ECO:0000256" key="4">
    <source>
        <dbReference type="ARBA" id="ARBA00022840"/>
    </source>
</evidence>
<protein>
    <recommendedName>
        <fullName evidence="5">protein adenylyltransferase</fullName>
        <ecNumber evidence="5">2.7.7.108</ecNumber>
    </recommendedName>
</protein>
<sequence length="239" mass="26444">MTPAERASAVAFALKNCAIEAMTPSEPVMDYCMRYEQGDVDSADLVRFADEQGASHRDAVFARTVRLAEQGWEPSGGLDELVAIHRRLYDDVFDDAGELRTSANERRGADTSIVFFPASLIETGAANIASELEELHELRGLDRPDVIDALAHIYDELGYLHPFVGGNAAVLRMFISRLTHAAGWDLDWGLVNRDEYEQAKHLAYHGDTSGFHAMFDRIARPANPSRVFLVAGWDQGPAH</sequence>
<reference evidence="9 10" key="1">
    <citation type="submission" date="2009-11" db="EMBL/GenBank/DDBJ databases">
        <authorList>
            <person name="Weinstock G."/>
            <person name="Sodergren E."/>
            <person name="Clifton S."/>
            <person name="Fulton L."/>
            <person name="Fulton B."/>
            <person name="Courtney L."/>
            <person name="Fronick C."/>
            <person name="Harrison M."/>
            <person name="Strong C."/>
            <person name="Farmer C."/>
            <person name="Delahaunty K."/>
            <person name="Markovic C."/>
            <person name="Hall O."/>
            <person name="Minx P."/>
            <person name="Tomlinson C."/>
            <person name="Mitreva M."/>
            <person name="Nelson J."/>
            <person name="Hou S."/>
            <person name="Wollam A."/>
            <person name="Pepin K.H."/>
            <person name="Johnson M."/>
            <person name="Bhonagiri V."/>
            <person name="Nash W.E."/>
            <person name="Warren W."/>
            <person name="Chinwalla A."/>
            <person name="Mardis E.R."/>
            <person name="Wilson R.K."/>
        </authorList>
    </citation>
    <scope>NUCLEOTIDE SEQUENCE [LARGE SCALE GENOMIC DNA]</scope>
    <source>
        <strain evidence="9 10">DSM 20093</strain>
    </source>
</reference>
<dbReference type="SUPFAM" id="SSF140931">
    <property type="entry name" value="Fic-like"/>
    <property type="match status" value="1"/>
</dbReference>
<dbReference type="GO" id="GO:0051302">
    <property type="term" value="P:regulation of cell division"/>
    <property type="evidence" value="ECO:0007669"/>
    <property type="project" value="TreeGrafter"/>
</dbReference>
<dbReference type="RefSeq" id="WP_006294386.1">
    <property type="nucleotide sequence ID" value="NZ_ABXB03000001.1"/>
</dbReference>
<dbReference type="OrthoDB" id="9813719at2"/>
<dbReference type="STRING" id="561180.BIFGAL_02971"/>
<organism evidence="9 10">
    <name type="scientific">Bifidobacterium gallicum DSM 20093 = LMG 11596</name>
    <dbReference type="NCBI Taxonomy" id="561180"/>
    <lineage>
        <taxon>Bacteria</taxon>
        <taxon>Bacillati</taxon>
        <taxon>Actinomycetota</taxon>
        <taxon>Actinomycetes</taxon>
        <taxon>Bifidobacteriales</taxon>
        <taxon>Bifidobacteriaceae</taxon>
        <taxon>Bifidobacterium</taxon>
    </lineage>
</organism>
<evidence type="ECO:0000256" key="7">
    <source>
        <dbReference type="ARBA" id="ARBA00048696"/>
    </source>
</evidence>
<comment type="caution">
    <text evidence="9">The sequence shown here is derived from an EMBL/GenBank/DDBJ whole genome shotgun (WGS) entry which is preliminary data.</text>
</comment>
<evidence type="ECO:0000256" key="2">
    <source>
        <dbReference type="ARBA" id="ARBA00022695"/>
    </source>
</evidence>
<keyword evidence="1" id="KW-0808">Transferase</keyword>
<comment type="catalytic activity">
    <reaction evidence="7">
        <text>L-tyrosyl-[protein] + ATP = O-(5'-adenylyl)-L-tyrosyl-[protein] + diphosphate</text>
        <dbReference type="Rhea" id="RHEA:54288"/>
        <dbReference type="Rhea" id="RHEA-COMP:10136"/>
        <dbReference type="Rhea" id="RHEA-COMP:13846"/>
        <dbReference type="ChEBI" id="CHEBI:30616"/>
        <dbReference type="ChEBI" id="CHEBI:33019"/>
        <dbReference type="ChEBI" id="CHEBI:46858"/>
        <dbReference type="ChEBI" id="CHEBI:83624"/>
        <dbReference type="EC" id="2.7.7.108"/>
    </reaction>
</comment>
<dbReference type="Proteomes" id="UP000003656">
    <property type="component" value="Unassembled WGS sequence"/>
</dbReference>
<evidence type="ECO:0000313" key="9">
    <source>
        <dbReference type="EMBL" id="EFA23862.1"/>
    </source>
</evidence>